<sequence>MDFIPTLRSQFEELRAASQARRERIEAAYREENSDLPPTLDRCGRYHAPCNGYVMPTSCMDVFRGCYDDHVFGAGEYLPVPLDDEDDFFGGFGGSFSVEYRQKTKAALADIEALMAIDRELGLRVTHGKTWEQDGRPVAIAYVSGIKRMVDRAVEVLALPVPPREEEPEVYMAAGRYQVEGELVHVKVDDGYYGLTYKMLVKTAEGAKLWGSLPSSVPTDYRGWISFSAQFEPGTNGMSWFKRPTKVSVDNS</sequence>
<evidence type="ECO:0000313" key="2">
    <source>
        <dbReference type="Proteomes" id="UP000204009"/>
    </source>
</evidence>
<dbReference type="Proteomes" id="UP000204009">
    <property type="component" value="Segment"/>
</dbReference>
<reference evidence="1 2" key="1">
    <citation type="journal article" date="2012" name="Appl. Environ. Microbiol.">
        <title>High Diversity and Novel Species of Pseudomonas aeruginosa Bacteriophages.</title>
        <authorList>
            <person name="Sepulveda-Robles O."/>
            <person name="Kameyama L."/>
            <person name="Guarneros G."/>
        </authorList>
    </citation>
    <scope>NUCLEOTIDE SEQUENCE [LARGE SCALE GENOMIC DNA]</scope>
</reference>
<evidence type="ECO:0000313" key="1">
    <source>
        <dbReference type="EMBL" id="ALH23682.1"/>
    </source>
</evidence>
<name>A0A0S0N7V2_BPPAM</name>
<dbReference type="KEGG" id="vg:26623486"/>
<protein>
    <submittedName>
        <fullName evidence="1">Uncharacterized protein</fullName>
    </submittedName>
</protein>
<accession>A0A0S0N7V2</accession>
<dbReference type="RefSeq" id="YP_009196261.1">
    <property type="nucleotide sequence ID" value="NC_028770.1"/>
</dbReference>
<dbReference type="GeneID" id="26623486"/>
<organism evidence="1 2">
    <name type="scientific">Pseudomonas phage PaMx11</name>
    <dbReference type="NCBI Taxonomy" id="1175657"/>
    <lineage>
        <taxon>Viruses</taxon>
        <taxon>Duplodnaviria</taxon>
        <taxon>Heunggongvirae</taxon>
        <taxon>Uroviricota</taxon>
        <taxon>Caudoviricetes</taxon>
        <taxon>Mesyanzhinovviridae</taxon>
        <taxon>Bradleyvirinae</taxon>
        <taxon>Abidjanvirus</taxon>
        <taxon>Abidjanvirus PaMx11</taxon>
        <taxon>Pseudomonas virus PaMx11</taxon>
    </lineage>
</organism>
<organismHost>
    <name type="scientific">Pseudomonas aeruginosa</name>
    <dbReference type="NCBI Taxonomy" id="287"/>
</organismHost>
<gene>
    <name evidence="1" type="ORF">PaMx11_08</name>
</gene>
<keyword evidence="2" id="KW-1185">Reference proteome</keyword>
<proteinExistence type="predicted"/>
<dbReference type="EMBL" id="JQ067087">
    <property type="protein sequence ID" value="ALH23682.1"/>
    <property type="molecule type" value="Genomic_DNA"/>
</dbReference>
<dbReference type="OrthoDB" id="9009at10239"/>